<name>A0ACB5T4P5_AMBMO</name>
<gene>
    <name evidence="1" type="ORF">Amon02_000477700</name>
</gene>
<protein>
    <submittedName>
        <fullName evidence="1">Unnamed protein product</fullName>
    </submittedName>
</protein>
<comment type="caution">
    <text evidence="1">The sequence shown here is derived from an EMBL/GenBank/DDBJ whole genome shotgun (WGS) entry which is preliminary data.</text>
</comment>
<keyword evidence="2" id="KW-1185">Reference proteome</keyword>
<proteinExistence type="predicted"/>
<evidence type="ECO:0000313" key="2">
    <source>
        <dbReference type="Proteomes" id="UP001165064"/>
    </source>
</evidence>
<evidence type="ECO:0000313" key="1">
    <source>
        <dbReference type="EMBL" id="GME81134.1"/>
    </source>
</evidence>
<reference evidence="1" key="1">
    <citation type="submission" date="2023-04" db="EMBL/GenBank/DDBJ databases">
        <title>Ambrosiozyma monospora NBRC 10751.</title>
        <authorList>
            <person name="Ichikawa N."/>
            <person name="Sato H."/>
            <person name="Tonouchi N."/>
        </authorList>
    </citation>
    <scope>NUCLEOTIDE SEQUENCE</scope>
    <source>
        <strain evidence="1">NBRC 10751</strain>
    </source>
</reference>
<organism evidence="1 2">
    <name type="scientific">Ambrosiozyma monospora</name>
    <name type="common">Yeast</name>
    <name type="synonym">Endomycopsis monosporus</name>
    <dbReference type="NCBI Taxonomy" id="43982"/>
    <lineage>
        <taxon>Eukaryota</taxon>
        <taxon>Fungi</taxon>
        <taxon>Dikarya</taxon>
        <taxon>Ascomycota</taxon>
        <taxon>Saccharomycotina</taxon>
        <taxon>Pichiomycetes</taxon>
        <taxon>Pichiales</taxon>
        <taxon>Pichiaceae</taxon>
        <taxon>Ambrosiozyma</taxon>
    </lineage>
</organism>
<sequence length="347" mass="38414">MTELERSRSSQSINSVSSDEYHGNENQQYPQPTELKSGDEANSPNDERNPVVQTLTKVSTIRFDKTRIVPRNKRRGILGNLTLIPEYDNPRDLPPNIKYVLVFVVAFCAMLGPMGTSILLPAIDTIVEDLKTTVDIVNISIGCYLLTLGVIPIWWSSFSERHGRRSIYIISFSLYVAFTIGCALSTNIGMLIGFRILSGGCAASVQSMGAGTISDLYQPIERGAAMGLFYLGTLSGPLLAPIIGGAINQNKSLGWRATQWFLVILGGCSLLIIVFCLPETLRKQDSKEAIRQILRDRLRKPDDVESQRSNQSGSDKLGEAHKDIRDKCLSNDETKRKKTDTSIQLFP</sequence>
<dbReference type="EMBL" id="BSXS01003362">
    <property type="protein sequence ID" value="GME81134.1"/>
    <property type="molecule type" value="Genomic_DNA"/>
</dbReference>
<dbReference type="Proteomes" id="UP001165064">
    <property type="component" value="Unassembled WGS sequence"/>
</dbReference>
<accession>A0ACB5T4P5</accession>